<dbReference type="GO" id="GO:0005524">
    <property type="term" value="F:ATP binding"/>
    <property type="evidence" value="ECO:0007669"/>
    <property type="project" value="UniProtKB-KW"/>
</dbReference>
<comment type="caution">
    <text evidence="5">The sequence shown here is derived from an EMBL/GenBank/DDBJ whole genome shotgun (WGS) entry which is preliminary data.</text>
</comment>
<evidence type="ECO:0000256" key="3">
    <source>
        <dbReference type="ARBA" id="ARBA00022993"/>
    </source>
</evidence>
<evidence type="ECO:0000313" key="5">
    <source>
        <dbReference type="EMBL" id="RIH82385.1"/>
    </source>
</evidence>
<dbReference type="PANTHER" id="PTHR12280">
    <property type="entry name" value="PANTOTHENATE KINASE"/>
    <property type="match status" value="1"/>
</dbReference>
<dbReference type="PANTHER" id="PTHR12280:SF20">
    <property type="entry name" value="4'-PHOSPHOPANTETHEINE PHOSPHATASE"/>
    <property type="match status" value="1"/>
</dbReference>
<evidence type="ECO:0000256" key="1">
    <source>
        <dbReference type="ARBA" id="ARBA00022741"/>
    </source>
</evidence>
<keyword evidence="5" id="KW-0808">Transferase</keyword>
<dbReference type="GO" id="GO:0015937">
    <property type="term" value="P:coenzyme A biosynthetic process"/>
    <property type="evidence" value="ECO:0007669"/>
    <property type="project" value="UniProtKB-KW"/>
</dbReference>
<protein>
    <submittedName>
        <fullName evidence="5">Type II pantothenate kinase</fullName>
        <ecNumber evidence="5">2.7.1.33</ecNumber>
    </submittedName>
</protein>
<dbReference type="EMBL" id="QXDL01000123">
    <property type="protein sequence ID" value="RIH82385.1"/>
    <property type="molecule type" value="Genomic_DNA"/>
</dbReference>
<evidence type="ECO:0000256" key="2">
    <source>
        <dbReference type="ARBA" id="ARBA00022840"/>
    </source>
</evidence>
<reference evidence="5 6" key="1">
    <citation type="submission" date="2018-08" db="EMBL/GenBank/DDBJ databases">
        <title>Meiothermus terrae DSM 26712 genome sequencing project.</title>
        <authorList>
            <person name="Da Costa M.S."/>
            <person name="Albuquerque L."/>
            <person name="Raposo P."/>
            <person name="Froufe H.J.C."/>
            <person name="Barroso C.S."/>
            <person name="Egas C."/>
        </authorList>
    </citation>
    <scope>NUCLEOTIDE SEQUENCE [LARGE SCALE GENOMIC DNA]</scope>
    <source>
        <strain evidence="5 6">DSM 26712</strain>
    </source>
</reference>
<dbReference type="AlphaFoldDB" id="A0A399EDH6"/>
<keyword evidence="3" id="KW-0173">Coenzyme A biosynthesis</keyword>
<proteinExistence type="predicted"/>
<dbReference type="InterPro" id="IPR004567">
    <property type="entry name" value="Type_II_PanK"/>
</dbReference>
<gene>
    <name evidence="5" type="primary">coaW</name>
    <name evidence="5" type="ORF">Mterra_02686</name>
</gene>
<sequence>MKLGIDFGLTNTDVVLVEDGRMVRQWTLHHAGPARLEVLEHALEAGGLAAAQLSAIATTGGLHRTLPDRFGGVPVHKVGEAEAIGRGGLALAGMAAPRELEPRTATPQELEPRTATPRNEPRTATPRNLVRALVVSAGTGTAMIAARDGSFEHVTGSAVGGGTLLGLGRLLLGTADPLEIARLAKAGDPGGVDSTLADAIGGGIGHLPASATAVNFGRVATSDRLPSREDLAAGLFTVVGQVIGVIALNAAKAHGLERIVVVGHLPDLEPLQEALERVWQFYLVEPRPLIPPYSGWATALGAALSV</sequence>
<dbReference type="EC" id="2.7.1.33" evidence="5"/>
<keyword evidence="2" id="KW-0067">ATP-binding</keyword>
<keyword evidence="5" id="KW-0418">Kinase</keyword>
<dbReference type="GO" id="GO:0004594">
    <property type="term" value="F:pantothenate kinase activity"/>
    <property type="evidence" value="ECO:0007669"/>
    <property type="project" value="UniProtKB-EC"/>
</dbReference>
<dbReference type="OrthoDB" id="25291at2"/>
<dbReference type="CDD" id="cd24085">
    <property type="entry name" value="ASKHA_NBD_PanK-II_bac"/>
    <property type="match status" value="1"/>
</dbReference>
<dbReference type="Proteomes" id="UP000265715">
    <property type="component" value="Unassembled WGS sequence"/>
</dbReference>
<evidence type="ECO:0000313" key="6">
    <source>
        <dbReference type="Proteomes" id="UP000265715"/>
    </source>
</evidence>
<dbReference type="RefSeq" id="WP_119315680.1">
    <property type="nucleotide sequence ID" value="NZ_QXDL01000123.1"/>
</dbReference>
<keyword evidence="6" id="KW-1185">Reference proteome</keyword>
<organism evidence="5 6">
    <name type="scientific">Calidithermus terrae</name>
    <dbReference type="NCBI Taxonomy" id="1408545"/>
    <lineage>
        <taxon>Bacteria</taxon>
        <taxon>Thermotogati</taxon>
        <taxon>Deinococcota</taxon>
        <taxon>Deinococci</taxon>
        <taxon>Thermales</taxon>
        <taxon>Thermaceae</taxon>
        <taxon>Calidithermus</taxon>
    </lineage>
</organism>
<dbReference type="Pfam" id="PF03630">
    <property type="entry name" value="Fumble"/>
    <property type="match status" value="1"/>
</dbReference>
<keyword evidence="1" id="KW-0547">Nucleotide-binding</keyword>
<dbReference type="GO" id="GO:0005829">
    <property type="term" value="C:cytosol"/>
    <property type="evidence" value="ECO:0007669"/>
    <property type="project" value="TreeGrafter"/>
</dbReference>
<accession>A0A399EDH6</accession>
<feature type="region of interest" description="Disordered" evidence="4">
    <location>
        <begin position="99"/>
        <end position="124"/>
    </location>
</feature>
<dbReference type="InterPro" id="IPR043129">
    <property type="entry name" value="ATPase_NBD"/>
</dbReference>
<evidence type="ECO:0000256" key="4">
    <source>
        <dbReference type="SAM" id="MobiDB-lite"/>
    </source>
</evidence>
<name>A0A399EDH6_9DEIN</name>
<dbReference type="Gene3D" id="3.30.420.40">
    <property type="match status" value="2"/>
</dbReference>
<dbReference type="SUPFAM" id="SSF53067">
    <property type="entry name" value="Actin-like ATPase domain"/>
    <property type="match status" value="1"/>
</dbReference>